<dbReference type="InterPro" id="IPR009000">
    <property type="entry name" value="Transl_B-barrel_sf"/>
</dbReference>
<dbReference type="GO" id="GO:0003735">
    <property type="term" value="F:structural constituent of ribosome"/>
    <property type="evidence" value="ECO:0007669"/>
    <property type="project" value="UniProtKB-UniRule"/>
</dbReference>
<keyword evidence="5 7" id="KW-0687">Ribonucleoprotein</keyword>
<accession>A0AB35U6I1</accession>
<dbReference type="FunFam" id="3.30.160.810:FF:000002">
    <property type="entry name" value="50S ribosomal protein L3"/>
    <property type="match status" value="1"/>
</dbReference>
<dbReference type="Gene3D" id="2.40.30.10">
    <property type="entry name" value="Translation factors"/>
    <property type="match status" value="1"/>
</dbReference>
<evidence type="ECO:0000256" key="8">
    <source>
        <dbReference type="RuleBase" id="RU003905"/>
    </source>
</evidence>
<dbReference type="GO" id="GO:0019843">
    <property type="term" value="F:rRNA binding"/>
    <property type="evidence" value="ECO:0007669"/>
    <property type="project" value="UniProtKB-UniRule"/>
</dbReference>
<keyword evidence="12" id="KW-1185">Reference proteome</keyword>
<dbReference type="GO" id="GO:0006412">
    <property type="term" value="P:translation"/>
    <property type="evidence" value="ECO:0007669"/>
    <property type="project" value="UniProtKB-UniRule"/>
</dbReference>
<reference evidence="11 12" key="1">
    <citation type="submission" date="2022-03" db="EMBL/GenBank/DDBJ databases">
        <title>Novel taxa within the pig intestine.</title>
        <authorList>
            <person name="Wylensek D."/>
            <person name="Bishof K."/>
            <person name="Afrizal A."/>
            <person name="Clavel T."/>
        </authorList>
    </citation>
    <scope>NUCLEOTIDE SEQUENCE [LARGE SCALE GENOMIC DNA]</scope>
    <source>
        <strain evidence="11 12">CLA-KB-P133</strain>
    </source>
</reference>
<dbReference type="Gene3D" id="3.30.160.810">
    <property type="match status" value="1"/>
</dbReference>
<evidence type="ECO:0000313" key="12">
    <source>
        <dbReference type="Proteomes" id="UP001286174"/>
    </source>
</evidence>
<dbReference type="PROSITE" id="PS00474">
    <property type="entry name" value="RIBOSOMAL_L3"/>
    <property type="match status" value="1"/>
</dbReference>
<protein>
    <recommendedName>
        <fullName evidence="6 7">Large ribosomal subunit protein uL3</fullName>
    </recommendedName>
</protein>
<dbReference type="InterPro" id="IPR019926">
    <property type="entry name" value="Ribosomal_uL3_CS"/>
</dbReference>
<comment type="similarity">
    <text evidence="1 7 8">Belongs to the universal ribosomal protein uL3 family.</text>
</comment>
<evidence type="ECO:0000256" key="1">
    <source>
        <dbReference type="ARBA" id="ARBA00006540"/>
    </source>
</evidence>
<dbReference type="GO" id="GO:0022625">
    <property type="term" value="C:cytosolic large ribosomal subunit"/>
    <property type="evidence" value="ECO:0007669"/>
    <property type="project" value="TreeGrafter"/>
</dbReference>
<evidence type="ECO:0000256" key="7">
    <source>
        <dbReference type="HAMAP-Rule" id="MF_01325"/>
    </source>
</evidence>
<evidence type="ECO:0000256" key="5">
    <source>
        <dbReference type="ARBA" id="ARBA00023274"/>
    </source>
</evidence>
<evidence type="ECO:0000256" key="3">
    <source>
        <dbReference type="ARBA" id="ARBA00022884"/>
    </source>
</evidence>
<keyword evidence="10" id="KW-0175">Coiled coil</keyword>
<comment type="function">
    <text evidence="7 9">One of the primary rRNA binding proteins, it binds directly near the 3'-end of the 23S rRNA, where it nucleates assembly of the 50S subunit.</text>
</comment>
<evidence type="ECO:0000256" key="9">
    <source>
        <dbReference type="RuleBase" id="RU003906"/>
    </source>
</evidence>
<dbReference type="AlphaFoldDB" id="A0AB35U6I1"/>
<keyword evidence="3 7" id="KW-0694">RNA-binding</keyword>
<gene>
    <name evidence="7 11" type="primary">rplC</name>
    <name evidence="11" type="ORF">MOZ60_05770</name>
</gene>
<evidence type="ECO:0000256" key="10">
    <source>
        <dbReference type="SAM" id="Coils"/>
    </source>
</evidence>
<feature type="coiled-coil region" evidence="10">
    <location>
        <begin position="234"/>
        <end position="261"/>
    </location>
</feature>
<evidence type="ECO:0000256" key="6">
    <source>
        <dbReference type="ARBA" id="ARBA00035243"/>
    </source>
</evidence>
<dbReference type="InterPro" id="IPR000597">
    <property type="entry name" value="Ribosomal_uL3"/>
</dbReference>
<organism evidence="11 12">
    <name type="scientific">Grylomicrobium aquisgranensis</name>
    <dbReference type="NCBI Taxonomy" id="2926318"/>
    <lineage>
        <taxon>Bacteria</taxon>
        <taxon>Bacillati</taxon>
        <taxon>Bacillota</taxon>
        <taxon>Erysipelotrichia</taxon>
        <taxon>Erysipelotrichales</taxon>
        <taxon>Erysipelotrichaceae</taxon>
        <taxon>Grylomicrobium</taxon>
    </lineage>
</organism>
<dbReference type="Pfam" id="PF00297">
    <property type="entry name" value="Ribosomal_L3"/>
    <property type="match status" value="1"/>
</dbReference>
<dbReference type="RefSeq" id="WP_277653065.1">
    <property type="nucleotide sequence ID" value="NZ_JALBUR010000011.1"/>
</dbReference>
<dbReference type="Proteomes" id="UP001286174">
    <property type="component" value="Unassembled WGS sequence"/>
</dbReference>
<dbReference type="PANTHER" id="PTHR11229">
    <property type="entry name" value="50S RIBOSOMAL PROTEIN L3"/>
    <property type="match status" value="1"/>
</dbReference>
<comment type="subunit">
    <text evidence="7 9">Part of the 50S ribosomal subunit. Forms a cluster with proteins L14 and L19.</text>
</comment>
<dbReference type="EMBL" id="JALBUR010000011">
    <property type="protein sequence ID" value="MDX8419596.1"/>
    <property type="molecule type" value="Genomic_DNA"/>
</dbReference>
<evidence type="ECO:0000313" key="11">
    <source>
        <dbReference type="EMBL" id="MDX8419596.1"/>
    </source>
</evidence>
<dbReference type="InterPro" id="IPR019927">
    <property type="entry name" value="Ribosomal_uL3_bac/org-type"/>
</dbReference>
<proteinExistence type="inferred from homology"/>
<evidence type="ECO:0000256" key="2">
    <source>
        <dbReference type="ARBA" id="ARBA00022730"/>
    </source>
</evidence>
<sequence>MKGILGRKLGMTQVFTIDGTLIPVTVIDVKPNVVLQKKTKENDGYEAVQLGYEDVKEHRSNKPAIGHAKKANTAPKHYIREVRADEMMNLEVGAEVKADLFKTGDVVDVQGVSKGHGFMGTIVRNNASRGPMSHGSGHHRHIGSLATNGRNNGVVNKGTVMPGHEGCYTTTNQNLTVIKADADEGYILVKGNVPGPKRGLVLIHTTVKPVKEVKVPELISYEGGSVEEELNKVENTINAELAEEEKAIEAAEAAKKAAASAARKGKK</sequence>
<dbReference type="NCBIfam" id="TIGR03625">
    <property type="entry name" value="L3_bact"/>
    <property type="match status" value="1"/>
</dbReference>
<dbReference type="PANTHER" id="PTHR11229:SF16">
    <property type="entry name" value="LARGE RIBOSOMAL SUBUNIT PROTEIN UL3C"/>
    <property type="match status" value="1"/>
</dbReference>
<name>A0AB35U6I1_9FIRM</name>
<keyword evidence="2 7" id="KW-0699">rRNA-binding</keyword>
<dbReference type="HAMAP" id="MF_01325_B">
    <property type="entry name" value="Ribosomal_uL3_B"/>
    <property type="match status" value="1"/>
</dbReference>
<keyword evidence="4 7" id="KW-0689">Ribosomal protein</keyword>
<evidence type="ECO:0000256" key="4">
    <source>
        <dbReference type="ARBA" id="ARBA00022980"/>
    </source>
</evidence>
<dbReference type="SUPFAM" id="SSF50447">
    <property type="entry name" value="Translation proteins"/>
    <property type="match status" value="1"/>
</dbReference>
<comment type="caution">
    <text evidence="11">The sequence shown here is derived from an EMBL/GenBank/DDBJ whole genome shotgun (WGS) entry which is preliminary data.</text>
</comment>